<evidence type="ECO:0000259" key="1">
    <source>
        <dbReference type="Pfam" id="PF01636"/>
    </source>
</evidence>
<dbReference type="EMBL" id="JACHJC010000001">
    <property type="protein sequence ID" value="MBB5110489.1"/>
    <property type="molecule type" value="Genomic_DNA"/>
</dbReference>
<dbReference type="Gene3D" id="3.90.1200.10">
    <property type="match status" value="1"/>
</dbReference>
<proteinExistence type="predicted"/>
<dbReference type="Pfam" id="PF01636">
    <property type="entry name" value="APH"/>
    <property type="match status" value="1"/>
</dbReference>
<name>A0ABR6M542_MICEC</name>
<dbReference type="InterPro" id="IPR011009">
    <property type="entry name" value="Kinase-like_dom_sf"/>
</dbReference>
<evidence type="ECO:0000313" key="3">
    <source>
        <dbReference type="Proteomes" id="UP000618986"/>
    </source>
</evidence>
<dbReference type="Proteomes" id="UP000618986">
    <property type="component" value="Unassembled WGS sequence"/>
</dbReference>
<evidence type="ECO:0000313" key="2">
    <source>
        <dbReference type="EMBL" id="MBB5110489.1"/>
    </source>
</evidence>
<reference evidence="2 3" key="1">
    <citation type="submission" date="2020-08" db="EMBL/GenBank/DDBJ databases">
        <title>Sequencing the genomes of 1000 actinobacteria strains.</title>
        <authorList>
            <person name="Klenk H.-P."/>
        </authorList>
    </citation>
    <scope>NUCLEOTIDE SEQUENCE [LARGE SCALE GENOMIC DNA]</scope>
    <source>
        <strain evidence="2 3">DSM 43036</strain>
    </source>
</reference>
<accession>A0ABR6M542</accession>
<protein>
    <recommendedName>
        <fullName evidence="1">Aminoglycoside phosphotransferase domain-containing protein</fullName>
    </recommendedName>
</protein>
<sequence>MFADEEADPSEVILGGGRLTPGVVKIGETVRRPKSVFTRTLLLHLAQAGFDGVPKYLGCDELDRDILAFLPGDVPAKWRALTDDQVAAAGALLRRFHEASRALADHLGDGPVICHNDAGPNNTVFRHGRPIAFIDFDFAAVGDPLEDVAYMAWSWCISSKPARGDAASQAHQVRVLADAYGLSTAQRTRLVDAVYERLIRNERFWTARAFTGPPVISGPSPAEVLAWTSTEKAFVARFQRVFTAALA</sequence>
<organism evidence="2 3">
    <name type="scientific">Micromonospora echinospora</name>
    <name type="common">Micromonospora purpurea</name>
    <dbReference type="NCBI Taxonomy" id="1877"/>
    <lineage>
        <taxon>Bacteria</taxon>
        <taxon>Bacillati</taxon>
        <taxon>Actinomycetota</taxon>
        <taxon>Actinomycetes</taxon>
        <taxon>Micromonosporales</taxon>
        <taxon>Micromonosporaceae</taxon>
        <taxon>Micromonospora</taxon>
    </lineage>
</organism>
<keyword evidence="3" id="KW-1185">Reference proteome</keyword>
<dbReference type="InterPro" id="IPR002575">
    <property type="entry name" value="Aminoglycoside_PTrfase"/>
</dbReference>
<feature type="domain" description="Aminoglycoside phosphotransferase" evidence="1">
    <location>
        <begin position="100"/>
        <end position="171"/>
    </location>
</feature>
<dbReference type="RefSeq" id="WP_184680182.1">
    <property type="nucleotide sequence ID" value="NZ_JACHJC010000001.1"/>
</dbReference>
<dbReference type="SUPFAM" id="SSF56112">
    <property type="entry name" value="Protein kinase-like (PK-like)"/>
    <property type="match status" value="1"/>
</dbReference>
<dbReference type="GeneID" id="300297018"/>
<gene>
    <name evidence="2" type="ORF">FHU28_000328</name>
</gene>
<comment type="caution">
    <text evidence="2">The sequence shown here is derived from an EMBL/GenBank/DDBJ whole genome shotgun (WGS) entry which is preliminary data.</text>
</comment>